<dbReference type="EMBL" id="HE806324">
    <property type="protein sequence ID" value="CCH62695.1"/>
    <property type="molecule type" value="Genomic_DNA"/>
</dbReference>
<dbReference type="GeneID" id="14497900"/>
<dbReference type="PROSITE" id="PS50217">
    <property type="entry name" value="BZIP"/>
    <property type="match status" value="1"/>
</dbReference>
<dbReference type="SUPFAM" id="SSF57959">
    <property type="entry name" value="Leucine zipper domain"/>
    <property type="match status" value="1"/>
</dbReference>
<feature type="compositionally biased region" description="Polar residues" evidence="6">
    <location>
        <begin position="36"/>
        <end position="57"/>
    </location>
</feature>
<feature type="compositionally biased region" description="Low complexity" evidence="6">
    <location>
        <begin position="61"/>
        <end position="76"/>
    </location>
</feature>
<evidence type="ECO:0000256" key="2">
    <source>
        <dbReference type="ARBA" id="ARBA00023015"/>
    </source>
</evidence>
<feature type="compositionally biased region" description="Low complexity" evidence="6">
    <location>
        <begin position="167"/>
        <end position="177"/>
    </location>
</feature>
<dbReference type="Proteomes" id="UP000002866">
    <property type="component" value="Chromosome 9"/>
</dbReference>
<feature type="domain" description="BZIP" evidence="7">
    <location>
        <begin position="275"/>
        <end position="338"/>
    </location>
</feature>
<evidence type="ECO:0000259" key="7">
    <source>
        <dbReference type="PROSITE" id="PS50217"/>
    </source>
</evidence>
<dbReference type="AlphaFoldDB" id="I2H8J3"/>
<organism evidence="8 9">
    <name type="scientific">Henningerozyma blattae (strain ATCC 34711 / CBS 6284 / DSM 70876 / NBRC 10599 / NRRL Y-10934 / UCD 77-7)</name>
    <name type="common">Yeast</name>
    <name type="synonym">Tetrapisispora blattae</name>
    <dbReference type="NCBI Taxonomy" id="1071380"/>
    <lineage>
        <taxon>Eukaryota</taxon>
        <taxon>Fungi</taxon>
        <taxon>Dikarya</taxon>
        <taxon>Ascomycota</taxon>
        <taxon>Saccharomycotina</taxon>
        <taxon>Saccharomycetes</taxon>
        <taxon>Saccharomycetales</taxon>
        <taxon>Saccharomycetaceae</taxon>
        <taxon>Henningerozyma</taxon>
    </lineage>
</organism>
<dbReference type="GO" id="GO:0000976">
    <property type="term" value="F:transcription cis-regulatory region binding"/>
    <property type="evidence" value="ECO:0007669"/>
    <property type="project" value="InterPro"/>
</dbReference>
<reference evidence="8 9" key="1">
    <citation type="journal article" date="2011" name="Proc. Natl. Acad. Sci. U.S.A.">
        <title>Evolutionary erosion of yeast sex chromosomes by mating-type switching accidents.</title>
        <authorList>
            <person name="Gordon J.L."/>
            <person name="Armisen D."/>
            <person name="Proux-Wera E."/>
            <person name="Oheigeartaigh S.S."/>
            <person name="Byrne K.P."/>
            <person name="Wolfe K.H."/>
        </authorList>
    </citation>
    <scope>NUCLEOTIDE SEQUENCE [LARGE SCALE GENOMIC DNA]</scope>
    <source>
        <strain evidence="9">ATCC 34711 / CBS 6284 / DSM 70876 / NBRC 10599 / NRRL Y-10934 / UCD 77-7</strain>
    </source>
</reference>
<dbReference type="GO" id="GO:0001228">
    <property type="term" value="F:DNA-binding transcription activator activity, RNA polymerase II-specific"/>
    <property type="evidence" value="ECO:0007669"/>
    <property type="project" value="TreeGrafter"/>
</dbReference>
<dbReference type="GO" id="GO:0090575">
    <property type="term" value="C:RNA polymerase II transcription regulator complex"/>
    <property type="evidence" value="ECO:0007669"/>
    <property type="project" value="TreeGrafter"/>
</dbReference>
<dbReference type="PANTHER" id="PTHR40621:SF8">
    <property type="entry name" value="AP-1-LIKE TRANSCRIPTION FACTOR YAP3"/>
    <property type="match status" value="1"/>
</dbReference>
<evidence type="ECO:0000256" key="4">
    <source>
        <dbReference type="ARBA" id="ARBA00023242"/>
    </source>
</evidence>
<evidence type="ECO:0000256" key="5">
    <source>
        <dbReference type="SAM" id="Coils"/>
    </source>
</evidence>
<dbReference type="OrthoDB" id="4940293at2759"/>
<sequence length="506" mass="56661">MLPSAHCTMRPWPTRLHVRAPTLLQTQTPAAALQTPPRSLNKNRSTLPISTDLSTLPAQLPNPSASAPSYSNSPRSTAPRDPDDPLGCDIFSTENPSSHTRNSSIYALSADSEWQNPGSFSTNTFGGTSQGNPPSPFSRPPMKSNSFSMGSENLLFMAGISPTTERPPQQQQQQQPQSLGGPLGGNVSASVFQDIPAQLQLQPQLPNNDPRRCSVFSDTALGGSHANGGRKYSLHQENRVHKKSLSHSYEPPVPVPLPLQDPCSSEVKDTESVEEKIKAKKKAQNRAAQKAFRERKEAKLKELEKKLEQSERDKEALERKIEELRRLNMEINAENRLLLKKNDSIYHHQPYLHHNSYPAFINPFDNMKPMQNHIQTPMQAQMQSPVQPTTPAPAQAQAQAQAPAPPQMSIPINRNGATVAENIMLPIQAVWDYLHKKLSENKNLKLDNTKSNVLNVYETRNTIIMDVMRRLKEWDNNNPHQNSFNYVYPKTVIDEYLKQSIDSIKF</sequence>
<dbReference type="PROSITE" id="PS00036">
    <property type="entry name" value="BZIP_BASIC"/>
    <property type="match status" value="1"/>
</dbReference>
<feature type="compositionally biased region" description="Low complexity" evidence="6">
    <location>
        <begin position="387"/>
        <end position="402"/>
    </location>
</feature>
<dbReference type="KEGG" id="tbl:TBLA_0I00300"/>
<evidence type="ECO:0000256" key="1">
    <source>
        <dbReference type="ARBA" id="ARBA00004123"/>
    </source>
</evidence>
<feature type="region of interest" description="Disordered" evidence="6">
    <location>
        <begin position="161"/>
        <end position="189"/>
    </location>
</feature>
<feature type="region of interest" description="Disordered" evidence="6">
    <location>
        <begin position="201"/>
        <end position="270"/>
    </location>
</feature>
<dbReference type="InterPro" id="IPR050936">
    <property type="entry name" value="AP-1-like"/>
</dbReference>
<dbReference type="STRING" id="1071380.I2H8J3"/>
<feature type="compositionally biased region" description="Polar residues" evidence="6">
    <location>
        <begin position="92"/>
        <end position="101"/>
    </location>
</feature>
<evidence type="ECO:0000313" key="8">
    <source>
        <dbReference type="EMBL" id="CCH62695.1"/>
    </source>
</evidence>
<proteinExistence type="predicted"/>
<feature type="region of interest" description="Disordered" evidence="6">
    <location>
        <begin position="384"/>
        <end position="407"/>
    </location>
</feature>
<dbReference type="eggNOG" id="ENOG502S2TX">
    <property type="taxonomic scope" value="Eukaryota"/>
</dbReference>
<keyword evidence="5" id="KW-0175">Coiled coil</keyword>
<accession>I2H8J3</accession>
<keyword evidence="3" id="KW-0804">Transcription</keyword>
<feature type="compositionally biased region" description="Polar residues" evidence="6">
    <location>
        <begin position="117"/>
        <end position="132"/>
    </location>
</feature>
<keyword evidence="2" id="KW-0805">Transcription regulation</keyword>
<keyword evidence="9" id="KW-1185">Reference proteome</keyword>
<dbReference type="PANTHER" id="PTHR40621">
    <property type="entry name" value="TRANSCRIPTION FACTOR KAPC-RELATED"/>
    <property type="match status" value="1"/>
</dbReference>
<dbReference type="SMART" id="SM00338">
    <property type="entry name" value="BRLZ"/>
    <property type="match status" value="1"/>
</dbReference>
<dbReference type="InterPro" id="IPR046347">
    <property type="entry name" value="bZIP_sf"/>
</dbReference>
<evidence type="ECO:0000256" key="6">
    <source>
        <dbReference type="SAM" id="MobiDB-lite"/>
    </source>
</evidence>
<feature type="region of interest" description="Disordered" evidence="6">
    <location>
        <begin position="28"/>
        <end position="101"/>
    </location>
</feature>
<feature type="region of interest" description="Disordered" evidence="6">
    <location>
        <begin position="117"/>
        <end position="149"/>
    </location>
</feature>
<dbReference type="InParanoid" id="I2H8J3"/>
<evidence type="ECO:0000313" key="9">
    <source>
        <dbReference type="Proteomes" id="UP000002866"/>
    </source>
</evidence>
<dbReference type="Gene3D" id="1.20.5.170">
    <property type="match status" value="1"/>
</dbReference>
<comment type="subcellular location">
    <subcellularLocation>
        <location evidence="1">Nucleus</location>
    </subcellularLocation>
</comment>
<name>I2H8J3_HENB6</name>
<dbReference type="HOGENOM" id="CLU_538817_0_0_1"/>
<dbReference type="CDD" id="cd14688">
    <property type="entry name" value="bZIP_YAP"/>
    <property type="match status" value="1"/>
</dbReference>
<dbReference type="InterPro" id="IPR004827">
    <property type="entry name" value="bZIP"/>
</dbReference>
<evidence type="ECO:0000256" key="3">
    <source>
        <dbReference type="ARBA" id="ARBA00023163"/>
    </source>
</evidence>
<keyword evidence="4" id="KW-0539">Nucleus</keyword>
<dbReference type="RefSeq" id="XP_004182214.1">
    <property type="nucleotide sequence ID" value="XM_004182166.1"/>
</dbReference>
<gene>
    <name evidence="8" type="primary">TBLA0I00300</name>
    <name evidence="8" type="ORF">TBLA_0I00300</name>
</gene>
<protein>
    <recommendedName>
        <fullName evidence="7">BZIP domain-containing protein</fullName>
    </recommendedName>
</protein>
<feature type="coiled-coil region" evidence="5">
    <location>
        <begin position="286"/>
        <end position="341"/>
    </location>
</feature>